<keyword evidence="2 6" id="KW-0645">Protease</keyword>
<dbReference type="Gene3D" id="2.40.10.10">
    <property type="entry name" value="Trypsin-like serine proteases"/>
    <property type="match status" value="2"/>
</dbReference>
<evidence type="ECO:0000256" key="1">
    <source>
        <dbReference type="ARBA" id="ARBA00008764"/>
    </source>
</evidence>
<evidence type="ECO:0000256" key="4">
    <source>
        <dbReference type="ARBA" id="ARBA00022801"/>
    </source>
</evidence>
<comment type="caution">
    <text evidence="8">The sequence shown here is derived from an EMBL/GenBank/DDBJ whole genome shotgun (WGS) entry which is preliminary data.</text>
</comment>
<dbReference type="GO" id="GO:0006508">
    <property type="term" value="P:proteolysis"/>
    <property type="evidence" value="ECO:0007669"/>
    <property type="project" value="UniProtKB-KW"/>
</dbReference>
<dbReference type="GO" id="GO:0008236">
    <property type="term" value="F:serine-type peptidase activity"/>
    <property type="evidence" value="ECO:0007669"/>
    <property type="project" value="UniProtKB-KW"/>
</dbReference>
<evidence type="ECO:0000256" key="6">
    <source>
        <dbReference type="RuleBase" id="RU004296"/>
    </source>
</evidence>
<keyword evidence="9" id="KW-1185">Reference proteome</keyword>
<sequence>MIFDTDDRAPVTQTTVLPWSAVVRLDMIFPDGEAVATGVLIGPNDLLTVGHAVYIEEYGGWATAIYVTPGLNGASEPYGTAVSVAFQVDQRWIDNQPLDAPLDPFAFDYALVTLDRPLGDVAGTLPVGVLDNPVGVAVEAAGYPADKGYDFLYRTTGTVDEIEPEALLFTDDLDLSAGQSGSPVMVFGGDGGLPTVVGLISFDYELPPYANGVLRITPEYLETIQHWAATNDATQGADWIEGGGGGDLWNGLGGADTILGVGGADTIHGGQGDDELNGNLGDDLVHGDLGADFVRGGQGDDTVFGDAGSDWHVNGNIGFDSVLGGAGDDHVFGGQGDDTLDGGSGADTLSGDRGNDRLTGGEGADHFVYRSGGGFDTITDFAFGSDRVALELDADGRIDGVFVGSAAALAGMVVDTGGGALLPLTGPAGILFVGAVHSQFSADDFLLV</sequence>
<dbReference type="PANTHER" id="PTHR15462:SF8">
    <property type="entry name" value="SERINE PROTEASE"/>
    <property type="match status" value="1"/>
</dbReference>
<dbReference type="PROSITE" id="PS00330">
    <property type="entry name" value="HEMOLYSIN_CALCIUM"/>
    <property type="match status" value="1"/>
</dbReference>
<dbReference type="InterPro" id="IPR008256">
    <property type="entry name" value="Peptidase_S1B"/>
</dbReference>
<dbReference type="OrthoDB" id="7250938at2"/>
<keyword evidence="3" id="KW-0732">Signal</keyword>
<organism evidence="8 9">
    <name type="scientific">Stella humosa</name>
    <dbReference type="NCBI Taxonomy" id="94"/>
    <lineage>
        <taxon>Bacteria</taxon>
        <taxon>Pseudomonadati</taxon>
        <taxon>Pseudomonadota</taxon>
        <taxon>Alphaproteobacteria</taxon>
        <taxon>Rhodospirillales</taxon>
        <taxon>Stellaceae</taxon>
        <taxon>Stella</taxon>
    </lineage>
</organism>
<dbReference type="InterPro" id="IPR009003">
    <property type="entry name" value="Peptidase_S1_PA"/>
</dbReference>
<comment type="similarity">
    <text evidence="1 6">Belongs to the peptidase S1B family.</text>
</comment>
<dbReference type="AlphaFoldDB" id="A0A3N1ME98"/>
<keyword evidence="5 6" id="KW-0720">Serine protease</keyword>
<gene>
    <name evidence="8" type="ORF">EDC65_0189</name>
</gene>
<dbReference type="InterPro" id="IPR001343">
    <property type="entry name" value="Hemolysn_Ca-bd"/>
</dbReference>
<evidence type="ECO:0000256" key="2">
    <source>
        <dbReference type="ARBA" id="ARBA00022670"/>
    </source>
</evidence>
<evidence type="ECO:0000256" key="5">
    <source>
        <dbReference type="ARBA" id="ARBA00022825"/>
    </source>
</evidence>
<name>A0A3N1ME98_9PROT</name>
<reference evidence="8 9" key="1">
    <citation type="submission" date="2018-11" db="EMBL/GenBank/DDBJ databases">
        <title>Genomic Encyclopedia of Type Strains, Phase IV (KMG-IV): sequencing the most valuable type-strain genomes for metagenomic binning, comparative biology and taxonomic classification.</title>
        <authorList>
            <person name="Goeker M."/>
        </authorList>
    </citation>
    <scope>NUCLEOTIDE SEQUENCE [LARGE SCALE GENOMIC DNA]</scope>
    <source>
        <strain evidence="8 9">DSM 5900</strain>
    </source>
</reference>
<dbReference type="PRINTS" id="PR00313">
    <property type="entry name" value="CABNDNGRPT"/>
</dbReference>
<dbReference type="Pfam" id="PF00353">
    <property type="entry name" value="HemolysinCabind"/>
    <property type="match status" value="3"/>
</dbReference>
<dbReference type="Gene3D" id="2.150.10.10">
    <property type="entry name" value="Serralysin-like metalloprotease, C-terminal"/>
    <property type="match status" value="2"/>
</dbReference>
<evidence type="ECO:0000313" key="9">
    <source>
        <dbReference type="Proteomes" id="UP000278222"/>
    </source>
</evidence>
<dbReference type="InterPro" id="IPR043504">
    <property type="entry name" value="Peptidase_S1_PA_chymotrypsin"/>
</dbReference>
<evidence type="ECO:0000256" key="7">
    <source>
        <dbReference type="SAM" id="MobiDB-lite"/>
    </source>
</evidence>
<keyword evidence="4 6" id="KW-0378">Hydrolase</keyword>
<protein>
    <recommendedName>
        <fullName evidence="6">Serine protease</fullName>
        <ecNumber evidence="6">3.4.21.-</ecNumber>
    </recommendedName>
</protein>
<dbReference type="Proteomes" id="UP000278222">
    <property type="component" value="Unassembled WGS sequence"/>
</dbReference>
<dbReference type="PRINTS" id="PR00839">
    <property type="entry name" value="V8PROTEASE"/>
</dbReference>
<dbReference type="GO" id="GO:0005509">
    <property type="term" value="F:calcium ion binding"/>
    <property type="evidence" value="ECO:0007669"/>
    <property type="project" value="InterPro"/>
</dbReference>
<dbReference type="SUPFAM" id="SSF50494">
    <property type="entry name" value="Trypsin-like serine proteases"/>
    <property type="match status" value="1"/>
</dbReference>
<dbReference type="PANTHER" id="PTHR15462">
    <property type="entry name" value="SERINE PROTEASE"/>
    <property type="match status" value="1"/>
</dbReference>
<dbReference type="InterPro" id="IPR011049">
    <property type="entry name" value="Serralysin-like_metalloprot_C"/>
</dbReference>
<dbReference type="InterPro" id="IPR018511">
    <property type="entry name" value="Hemolysin-typ_Ca-bd_CS"/>
</dbReference>
<evidence type="ECO:0000313" key="8">
    <source>
        <dbReference type="EMBL" id="ROQ01017.1"/>
    </source>
</evidence>
<accession>A0A3N1ME98</accession>
<feature type="region of interest" description="Disordered" evidence="7">
    <location>
        <begin position="333"/>
        <end position="358"/>
    </location>
</feature>
<dbReference type="EMBL" id="RJKX01000011">
    <property type="protein sequence ID" value="ROQ01017.1"/>
    <property type="molecule type" value="Genomic_DNA"/>
</dbReference>
<dbReference type="EC" id="3.4.21.-" evidence="6"/>
<dbReference type="InterPro" id="IPR050966">
    <property type="entry name" value="Glutamyl_endopeptidase"/>
</dbReference>
<dbReference type="RefSeq" id="WP_123687823.1">
    <property type="nucleotide sequence ID" value="NZ_AP019700.1"/>
</dbReference>
<dbReference type="SUPFAM" id="SSF51120">
    <property type="entry name" value="beta-Roll"/>
    <property type="match status" value="2"/>
</dbReference>
<evidence type="ECO:0000256" key="3">
    <source>
        <dbReference type="ARBA" id="ARBA00022729"/>
    </source>
</evidence>
<proteinExistence type="inferred from homology"/>